<keyword evidence="2 6" id="KW-0732">Signal</keyword>
<reference evidence="7 8" key="1">
    <citation type="submission" date="2019-11" db="EMBL/GenBank/DDBJ databases">
        <authorList>
            <person name="Li X.-J."/>
            <person name="Feng X.-M."/>
        </authorList>
    </citation>
    <scope>NUCLEOTIDE SEQUENCE [LARGE SCALE GENOMIC DNA]</scope>
    <source>
        <strain evidence="7 8">XMNu-373</strain>
    </source>
</reference>
<evidence type="ECO:0000313" key="8">
    <source>
        <dbReference type="Proteomes" id="UP000460435"/>
    </source>
</evidence>
<evidence type="ECO:0000256" key="1">
    <source>
        <dbReference type="ARBA" id="ARBA00022475"/>
    </source>
</evidence>
<dbReference type="PROSITE" id="PS51257">
    <property type="entry name" value="PROKAR_LIPOPROTEIN"/>
    <property type="match status" value="1"/>
</dbReference>
<dbReference type="RefSeq" id="WP_162451629.1">
    <property type="nucleotide sequence ID" value="NZ_WLZY01000006.1"/>
</dbReference>
<evidence type="ECO:0000256" key="6">
    <source>
        <dbReference type="SAM" id="SignalP"/>
    </source>
</evidence>
<dbReference type="SUPFAM" id="SSF53850">
    <property type="entry name" value="Periplasmic binding protein-like II"/>
    <property type="match status" value="1"/>
</dbReference>
<dbReference type="PANTHER" id="PTHR43649:SF33">
    <property type="entry name" value="POLYGALACTURONAN_RHAMNOGALACTURONAN-BINDING PROTEIN YTCQ"/>
    <property type="match status" value="1"/>
</dbReference>
<evidence type="ECO:0000256" key="2">
    <source>
        <dbReference type="ARBA" id="ARBA00022729"/>
    </source>
</evidence>
<organism evidence="7 8">
    <name type="scientific">Phytoactinopolyspora mesophila</name>
    <dbReference type="NCBI Taxonomy" id="2650750"/>
    <lineage>
        <taxon>Bacteria</taxon>
        <taxon>Bacillati</taxon>
        <taxon>Actinomycetota</taxon>
        <taxon>Actinomycetes</taxon>
        <taxon>Jiangellales</taxon>
        <taxon>Jiangellaceae</taxon>
        <taxon>Phytoactinopolyspora</taxon>
    </lineage>
</organism>
<keyword evidence="3" id="KW-0472">Membrane</keyword>
<gene>
    <name evidence="7" type="ORF">F7O44_17785</name>
</gene>
<feature type="chain" id="PRO_5038930343" evidence="6">
    <location>
        <begin position="16"/>
        <end position="427"/>
    </location>
</feature>
<dbReference type="Pfam" id="PF01547">
    <property type="entry name" value="SBP_bac_1"/>
    <property type="match status" value="1"/>
</dbReference>
<dbReference type="EMBL" id="WLZY01000006">
    <property type="protein sequence ID" value="NDL58923.1"/>
    <property type="molecule type" value="Genomic_DNA"/>
</dbReference>
<evidence type="ECO:0000313" key="7">
    <source>
        <dbReference type="EMBL" id="NDL58923.1"/>
    </source>
</evidence>
<dbReference type="Gene3D" id="3.40.190.10">
    <property type="entry name" value="Periplasmic binding protein-like II"/>
    <property type="match status" value="1"/>
</dbReference>
<keyword evidence="1" id="KW-1003">Cell membrane</keyword>
<evidence type="ECO:0000256" key="5">
    <source>
        <dbReference type="ARBA" id="ARBA00023288"/>
    </source>
</evidence>
<dbReference type="InterPro" id="IPR006059">
    <property type="entry name" value="SBP"/>
</dbReference>
<protein>
    <submittedName>
        <fullName evidence="7">Extracellular solute-binding protein</fullName>
    </submittedName>
</protein>
<dbReference type="PANTHER" id="PTHR43649">
    <property type="entry name" value="ARABINOSE-BINDING PROTEIN-RELATED"/>
    <property type="match status" value="1"/>
</dbReference>
<sequence length="427" mass="45790">MARTICWIAATTALAAGLAGCGLGGGDDQAEPVEVTGEIEGVVTLQTWALKPNFTDYVEEVIEGFEAEYPDVDVRWLDQPGEGYSEKVLSQAASGDLPDVVNLPPDFALPLAEQGMLIDVDSVDEALREEYVDGGVAAYEFAGMDGVFGYPWYLNTDVNYWNAELLEEYGLDGDSPPTSFEELVDQARIMAEESGGSAHLMSRKLELGDFVNAGIPVLSEDGSEFVFNTPEAAALLDEYRDAFDEGLLPRDVLTDAYLGNSQLFVEEKVAWSTGGGNFINGIRESNPSLAEKVVPSPAFGTPPLYVQGLGVARDSDNLAAAVELARWVTNAENQAEFARIVPGIFPSTTASAEDPFFTDSTGTNDDDAKVIAFESLAEAQVLQPYEVDDAMSDIINQQISLAISGEVTSQEALDTAVERCNNLLGTS</sequence>
<evidence type="ECO:0000256" key="4">
    <source>
        <dbReference type="ARBA" id="ARBA00023139"/>
    </source>
</evidence>
<dbReference type="Proteomes" id="UP000460435">
    <property type="component" value="Unassembled WGS sequence"/>
</dbReference>
<dbReference type="CDD" id="cd13585">
    <property type="entry name" value="PBP2_TMBP_like"/>
    <property type="match status" value="1"/>
</dbReference>
<evidence type="ECO:0000256" key="3">
    <source>
        <dbReference type="ARBA" id="ARBA00023136"/>
    </source>
</evidence>
<dbReference type="AlphaFoldDB" id="A0A7K3M6H7"/>
<accession>A0A7K3M6H7</accession>
<feature type="signal peptide" evidence="6">
    <location>
        <begin position="1"/>
        <end position="15"/>
    </location>
</feature>
<keyword evidence="4" id="KW-0564">Palmitate</keyword>
<dbReference type="InterPro" id="IPR050490">
    <property type="entry name" value="Bact_solute-bd_prot1"/>
</dbReference>
<keyword evidence="8" id="KW-1185">Reference proteome</keyword>
<name>A0A7K3M6H7_9ACTN</name>
<keyword evidence="5" id="KW-0449">Lipoprotein</keyword>
<comment type="caution">
    <text evidence="7">The sequence shown here is derived from an EMBL/GenBank/DDBJ whole genome shotgun (WGS) entry which is preliminary data.</text>
</comment>
<proteinExistence type="predicted"/>